<evidence type="ECO:0000313" key="3">
    <source>
        <dbReference type="EMBL" id="MXV50193.1"/>
    </source>
</evidence>
<feature type="domain" description="Phosphatidic acid phosphatase type 2/haloperoxidase" evidence="2">
    <location>
        <begin position="398"/>
        <end position="506"/>
    </location>
</feature>
<dbReference type="InterPro" id="IPR052559">
    <property type="entry name" value="V-haloperoxidase"/>
</dbReference>
<accession>A0A7K1Y6K3</accession>
<sequence length="518" mass="57452">MKKRLHFKYIGLLFCGLALAACKKIEERVENYEPLAPSNLDVDADTWKPVLLNGFTDLAVANPDAINSNAYLADLNEIKGFQNNLTSEQREKIKYWSAGAVLRWNEIMRGLVAKHNLPPYQGPDGVYPAPSAANPFAYPQFPFSNPPYAARSYAYVSAAQYDALIAAWYFKKKFARKAPYKNDVSVQSLVPQTDLPAYPSEDAVVAGTVVEMIKLLFPTEISYIEEKENEQKLARLMSGANTRSDWEAGESLGKQVAAKFVVRARGDRAGAAIGTPAIWQQLYDKTTATGETAWLSLETPKRPPMLPMFSKVKPFLFDSLTVIALRPSPPPSVNSEEFRKETEEVLKYSKNVTREHNAQVAFWADGVATYTPAGHWNAIAADEFVKEKYSEVRWARNFALLNMALMDAGIVCWDTKYFYFNARPSQIDPKIKTLTGVPNFPAYTSGHSNFSAAAATVLSYLLPDRGSKFTDLANEAAMSRLYGGIHYRVDCEAGLATGKKVGEYAVQRGKTDGANLGH</sequence>
<organism evidence="3 4">
    <name type="scientific">Hufsiella arboris</name>
    <dbReference type="NCBI Taxonomy" id="2695275"/>
    <lineage>
        <taxon>Bacteria</taxon>
        <taxon>Pseudomonadati</taxon>
        <taxon>Bacteroidota</taxon>
        <taxon>Sphingobacteriia</taxon>
        <taxon>Sphingobacteriales</taxon>
        <taxon>Sphingobacteriaceae</taxon>
        <taxon>Hufsiella</taxon>
    </lineage>
</organism>
<dbReference type="InterPro" id="IPR036938">
    <property type="entry name" value="PAP2/HPO_sf"/>
</dbReference>
<reference evidence="3 4" key="1">
    <citation type="submission" date="2019-11" db="EMBL/GenBank/DDBJ databases">
        <title>Pedobacter sp. HMF7647 Genome sequencing and assembly.</title>
        <authorList>
            <person name="Kang H."/>
            <person name="Kim H."/>
            <person name="Joh K."/>
        </authorList>
    </citation>
    <scope>NUCLEOTIDE SEQUENCE [LARGE SCALE GENOMIC DNA]</scope>
    <source>
        <strain evidence="3 4">HMF7647</strain>
    </source>
</reference>
<evidence type="ECO:0000313" key="4">
    <source>
        <dbReference type="Proteomes" id="UP000466586"/>
    </source>
</evidence>
<dbReference type="RefSeq" id="WP_160843374.1">
    <property type="nucleotide sequence ID" value="NZ_WVHT01000002.1"/>
</dbReference>
<dbReference type="PANTHER" id="PTHR34599:SF1">
    <property type="entry name" value="PHOSPHATIDIC ACID PHOSPHATASE TYPE 2_HALOPEROXIDASE DOMAIN-CONTAINING PROTEIN"/>
    <property type="match status" value="1"/>
</dbReference>
<evidence type="ECO:0000259" key="2">
    <source>
        <dbReference type="SMART" id="SM00014"/>
    </source>
</evidence>
<dbReference type="InterPro" id="IPR000326">
    <property type="entry name" value="PAP2/HPO"/>
</dbReference>
<keyword evidence="1" id="KW-0732">Signal</keyword>
<dbReference type="Gene3D" id="1.10.606.20">
    <property type="match status" value="1"/>
</dbReference>
<evidence type="ECO:0000256" key="1">
    <source>
        <dbReference type="SAM" id="SignalP"/>
    </source>
</evidence>
<dbReference type="EMBL" id="WVHT01000002">
    <property type="protein sequence ID" value="MXV50193.1"/>
    <property type="molecule type" value="Genomic_DNA"/>
</dbReference>
<dbReference type="SUPFAM" id="SSF48317">
    <property type="entry name" value="Acid phosphatase/Vanadium-dependent haloperoxidase"/>
    <property type="match status" value="2"/>
</dbReference>
<dbReference type="CDD" id="cd03398">
    <property type="entry name" value="PAP2_haloperoxidase"/>
    <property type="match status" value="1"/>
</dbReference>
<dbReference type="Proteomes" id="UP000466586">
    <property type="component" value="Unassembled WGS sequence"/>
</dbReference>
<dbReference type="AlphaFoldDB" id="A0A7K1Y6K3"/>
<dbReference type="SMART" id="SM00014">
    <property type="entry name" value="acidPPc"/>
    <property type="match status" value="1"/>
</dbReference>
<dbReference type="Pfam" id="PF01569">
    <property type="entry name" value="PAP2"/>
    <property type="match status" value="1"/>
</dbReference>
<feature type="signal peptide" evidence="1">
    <location>
        <begin position="1"/>
        <end position="20"/>
    </location>
</feature>
<gene>
    <name evidence="3" type="ORF">GS399_04360</name>
</gene>
<dbReference type="PROSITE" id="PS51257">
    <property type="entry name" value="PROKAR_LIPOPROTEIN"/>
    <property type="match status" value="1"/>
</dbReference>
<keyword evidence="4" id="KW-1185">Reference proteome</keyword>
<dbReference type="PANTHER" id="PTHR34599">
    <property type="entry name" value="PEROXIDASE-RELATED"/>
    <property type="match status" value="1"/>
</dbReference>
<name>A0A7K1Y6K3_9SPHI</name>
<comment type="caution">
    <text evidence="3">The sequence shown here is derived from an EMBL/GenBank/DDBJ whole genome shotgun (WGS) entry which is preliminary data.</text>
</comment>
<protein>
    <submittedName>
        <fullName evidence="3">Phosphatase PAP2 family protein</fullName>
    </submittedName>
</protein>
<feature type="chain" id="PRO_5029748855" evidence="1">
    <location>
        <begin position="21"/>
        <end position="518"/>
    </location>
</feature>
<proteinExistence type="predicted"/>